<name>A0A3S3PCM1_9MAGN</name>
<feature type="transmembrane region" description="Helical" evidence="2">
    <location>
        <begin position="666"/>
        <end position="687"/>
    </location>
</feature>
<proteinExistence type="predicted"/>
<feature type="compositionally biased region" description="Basic and acidic residues" evidence="1">
    <location>
        <begin position="842"/>
        <end position="860"/>
    </location>
</feature>
<feature type="region of interest" description="Disordered" evidence="1">
    <location>
        <begin position="841"/>
        <end position="860"/>
    </location>
</feature>
<evidence type="ECO:0000256" key="2">
    <source>
        <dbReference type="SAM" id="Phobius"/>
    </source>
</evidence>
<evidence type="ECO:0000256" key="1">
    <source>
        <dbReference type="SAM" id="MobiDB-lite"/>
    </source>
</evidence>
<feature type="transmembrane region" description="Helical" evidence="2">
    <location>
        <begin position="639"/>
        <end position="659"/>
    </location>
</feature>
<dbReference type="Proteomes" id="UP000283530">
    <property type="component" value="Unassembled WGS sequence"/>
</dbReference>
<reference evidence="3 4" key="1">
    <citation type="journal article" date="2019" name="Nat. Plants">
        <title>Stout camphor tree genome fills gaps in understanding of flowering plant genome evolution.</title>
        <authorList>
            <person name="Chaw S.M."/>
            <person name="Liu Y.C."/>
            <person name="Wu Y.W."/>
            <person name="Wang H.Y."/>
            <person name="Lin C.I."/>
            <person name="Wu C.S."/>
            <person name="Ke H.M."/>
            <person name="Chang L.Y."/>
            <person name="Hsu C.Y."/>
            <person name="Yang H.T."/>
            <person name="Sudianto E."/>
            <person name="Hsu M.H."/>
            <person name="Wu K.P."/>
            <person name="Wang L.N."/>
            <person name="Leebens-Mack J.H."/>
            <person name="Tsai I.J."/>
        </authorList>
    </citation>
    <scope>NUCLEOTIDE SEQUENCE [LARGE SCALE GENOMIC DNA]</scope>
    <source>
        <strain evidence="4">cv. Chaw 1501</strain>
        <tissue evidence="3">Young leaves</tissue>
    </source>
</reference>
<evidence type="ECO:0000313" key="4">
    <source>
        <dbReference type="Proteomes" id="UP000283530"/>
    </source>
</evidence>
<keyword evidence="2" id="KW-0812">Transmembrane</keyword>
<comment type="caution">
    <text evidence="3">The sequence shown here is derived from an EMBL/GenBank/DDBJ whole genome shotgun (WGS) entry which is preliminary data.</text>
</comment>
<feature type="transmembrane region" description="Helical" evidence="2">
    <location>
        <begin position="715"/>
        <end position="737"/>
    </location>
</feature>
<protein>
    <submittedName>
        <fullName evidence="3">Uncharacterized protein</fullName>
    </submittedName>
</protein>
<keyword evidence="4" id="KW-1185">Reference proteome</keyword>
<organism evidence="3 4">
    <name type="scientific">Cinnamomum micranthum f. kanehirae</name>
    <dbReference type="NCBI Taxonomy" id="337451"/>
    <lineage>
        <taxon>Eukaryota</taxon>
        <taxon>Viridiplantae</taxon>
        <taxon>Streptophyta</taxon>
        <taxon>Embryophyta</taxon>
        <taxon>Tracheophyta</taxon>
        <taxon>Spermatophyta</taxon>
        <taxon>Magnoliopsida</taxon>
        <taxon>Magnoliidae</taxon>
        <taxon>Laurales</taxon>
        <taxon>Lauraceae</taxon>
        <taxon>Cinnamomum</taxon>
    </lineage>
</organism>
<keyword evidence="2" id="KW-0472">Membrane</keyword>
<keyword evidence="2" id="KW-1133">Transmembrane helix</keyword>
<sequence>MERVKFARETILDAVFFARFGKKVKASFQKKGHYLHLITRNIRLAVYTLYSKAFLPNAGNILSRQSSVFRPLRSSGPWRALDPSRPLAACRRASDRRSGPRGGRFWVRIFSRCARRVSLLPLSHVRGFGRGSPLLGRLSLGRPSRILYAWASLAAVAPPLFSPAACKIYPPSGAFLLACSSCVPLVFVLKNPIADFLDSGPPASFSPFSFAFFPRWLRRSPGPACSSASSSRLICRRAPAGSSRLAVSSPPRRSSSPLCSYLVPVYSCCVSPSRRDPYASRPLRRAPRCPVPSVSPLNRATSAHPLWLPCRPLSCSRRLLPRALAFLRARGGPLRQLPFLRLVSFAHCRLLPPRRCARARVLRPVSALAPRVVPLVSPAPIPFLLPPSLRTMAPPGPCSLLSLDPPSSSFVLSGPLPLSSLLSALAPLAPPPGSPRPLSSRRPPCFLLLPAGFLPLSAPRAPPPSSLVSLRLDGLDRPLSPPFLASRSRVLRLLRPPPAPSRLFGGWGSSFFARSSRVSARSRLAAPALGAPVVFSLLWAPRFAARRGVSSPLFWLLLRLLFRALAVSFLPRRASARASRRFTSLPAFSPGLFLLLFFYLPLFPWSVSVARRLRRPFLADFAGASVVRLRRSDSPSGRAFLPLSVGPASLASGGFSFAFPLPVLRFSFAFTFLPWLLLASPAVSLAFPASPSAPAGLLPRLICLRAMSSAAPVGWPAALVVGFAVPSGLAWSALLLWPFSPALSPPSGCPPHSICFCPALALSLSSASSFCAAPLCTRSRHALVPVRHGRRLQKGVFTGVSCLAVIVDSGGYKREDTHLPAQHRQQEMLFVAAVDQGLQASRSHDKGPGLEEMQHYEPFA</sequence>
<dbReference type="AlphaFoldDB" id="A0A3S3PCM1"/>
<accession>A0A3S3PCM1</accession>
<gene>
    <name evidence="3" type="ORF">CKAN_02775300</name>
</gene>
<evidence type="ECO:0000313" key="3">
    <source>
        <dbReference type="EMBL" id="RWR98236.1"/>
    </source>
</evidence>
<dbReference type="EMBL" id="QPKB01000955">
    <property type="protein sequence ID" value="RWR98236.1"/>
    <property type="molecule type" value="Genomic_DNA"/>
</dbReference>
<feature type="transmembrane region" description="Helical" evidence="2">
    <location>
        <begin position="582"/>
        <end position="602"/>
    </location>
</feature>